<evidence type="ECO:0000256" key="2">
    <source>
        <dbReference type="ARBA" id="ARBA00022741"/>
    </source>
</evidence>
<dbReference type="Gene3D" id="3.40.50.300">
    <property type="entry name" value="P-loop containing nucleotide triphosphate hydrolases"/>
    <property type="match status" value="2"/>
</dbReference>
<name>A0AAV1GAJ0_XYRNO</name>
<dbReference type="EMBL" id="OY660876">
    <property type="protein sequence ID" value="CAJ1071091.1"/>
    <property type="molecule type" value="Genomic_DNA"/>
</dbReference>
<dbReference type="InterPro" id="IPR006703">
    <property type="entry name" value="G_AIG1"/>
</dbReference>
<accession>A0AAV1GAJ0</accession>
<reference evidence="5" key="1">
    <citation type="submission" date="2023-08" db="EMBL/GenBank/DDBJ databases">
        <authorList>
            <person name="Alioto T."/>
            <person name="Alioto T."/>
            <person name="Gomez Garrido J."/>
        </authorList>
    </citation>
    <scope>NUCLEOTIDE SEQUENCE</scope>
</reference>
<protein>
    <submittedName>
        <fullName evidence="5">GTPase IMAP family member 8-like isoform X1</fullName>
    </submittedName>
</protein>
<evidence type="ECO:0000313" key="5">
    <source>
        <dbReference type="EMBL" id="CAJ1071091.1"/>
    </source>
</evidence>
<dbReference type="PANTHER" id="PTHR10903:SF188">
    <property type="entry name" value="GTPASE IMAP FAMILY MEMBER 2-LIKE-RELATED"/>
    <property type="match status" value="1"/>
</dbReference>
<evidence type="ECO:0000259" key="4">
    <source>
        <dbReference type="PROSITE" id="PS51720"/>
    </source>
</evidence>
<keyword evidence="6" id="KW-1185">Reference proteome</keyword>
<dbReference type="PROSITE" id="PS51720">
    <property type="entry name" value="G_AIG1"/>
    <property type="match status" value="1"/>
</dbReference>
<dbReference type="InterPro" id="IPR027417">
    <property type="entry name" value="P-loop_NTPase"/>
</dbReference>
<proteinExistence type="inferred from homology"/>
<dbReference type="Proteomes" id="UP001178508">
    <property type="component" value="Chromosome 13"/>
</dbReference>
<dbReference type="InterPro" id="IPR045058">
    <property type="entry name" value="GIMA/IAN/Toc"/>
</dbReference>
<dbReference type="PANTHER" id="PTHR10903">
    <property type="entry name" value="GTPASE, IMAP FAMILY MEMBER-RELATED"/>
    <property type="match status" value="1"/>
</dbReference>
<dbReference type="AlphaFoldDB" id="A0AAV1GAJ0"/>
<dbReference type="Pfam" id="PF04548">
    <property type="entry name" value="AIG1"/>
    <property type="match status" value="1"/>
</dbReference>
<keyword evidence="3" id="KW-0342">GTP-binding</keyword>
<evidence type="ECO:0000313" key="6">
    <source>
        <dbReference type="Proteomes" id="UP001178508"/>
    </source>
</evidence>
<keyword evidence="2" id="KW-0547">Nucleotide-binding</keyword>
<evidence type="ECO:0000256" key="1">
    <source>
        <dbReference type="ARBA" id="ARBA00008535"/>
    </source>
</evidence>
<dbReference type="SUPFAM" id="SSF52540">
    <property type="entry name" value="P-loop containing nucleoside triphosphate hydrolases"/>
    <property type="match status" value="1"/>
</dbReference>
<gene>
    <name evidence="5" type="ORF">XNOV1_A023899</name>
</gene>
<feature type="domain" description="AIG1-type G" evidence="4">
    <location>
        <begin position="185"/>
        <end position="388"/>
    </location>
</feature>
<comment type="similarity">
    <text evidence="1">Belongs to the TRAFAC class TrmE-Era-EngA-EngB-Septin-like GTPase superfamily. AIG1/Toc34/Toc159-like paraseptin GTPase family. IAN subfamily.</text>
</comment>
<dbReference type="GO" id="GO:0005525">
    <property type="term" value="F:GTP binding"/>
    <property type="evidence" value="ECO:0007669"/>
    <property type="project" value="UniProtKB-KW"/>
</dbReference>
<evidence type="ECO:0000256" key="3">
    <source>
        <dbReference type="ARBA" id="ARBA00023134"/>
    </source>
</evidence>
<sequence>MRESDSFKVISIQHFFDEESLHQDQQIIDVMALSYPGPHLFILTVDPEDTREEKVIAQISKLQVAFGENIRTHLIVMLPDSQTYNSLSHLKNVDIQLLIFTRYLARDCVRWCEGHHSFIYDYKNYSQEVVIRRKAALEKRRSEDHLHQVKADNTQPMSEVYETLLAPGRATPEQHNGNGGHEVPDNLLNIILLGRTGTGKSASANTILAAGTTPLSSCLLFKSEIASLPVTTRCEAKIIGLFGVQVRVIDTPDFFHDRLQNCQAHIEVCRRYCQPGRCVVLLVLQLGRFTKEEEEMLEKLESKLGWKIREYTTILLTHGENLKGSLKQYIQACAPLQNIVGMCGNRHHLFSNPSKDKNQVKKLMKKIHQQWKVFPKFDNQQQEECVIC</sequence>
<organism evidence="5 6">
    <name type="scientific">Xyrichtys novacula</name>
    <name type="common">Pearly razorfish</name>
    <name type="synonym">Hemipteronotus novacula</name>
    <dbReference type="NCBI Taxonomy" id="13765"/>
    <lineage>
        <taxon>Eukaryota</taxon>
        <taxon>Metazoa</taxon>
        <taxon>Chordata</taxon>
        <taxon>Craniata</taxon>
        <taxon>Vertebrata</taxon>
        <taxon>Euteleostomi</taxon>
        <taxon>Actinopterygii</taxon>
        <taxon>Neopterygii</taxon>
        <taxon>Teleostei</taxon>
        <taxon>Neoteleostei</taxon>
        <taxon>Acanthomorphata</taxon>
        <taxon>Eupercaria</taxon>
        <taxon>Labriformes</taxon>
        <taxon>Labridae</taxon>
        <taxon>Xyrichtys</taxon>
    </lineage>
</organism>